<feature type="compositionally biased region" description="Basic residues" evidence="1">
    <location>
        <begin position="214"/>
        <end position="228"/>
    </location>
</feature>
<feature type="compositionally biased region" description="Basic residues" evidence="1">
    <location>
        <begin position="136"/>
        <end position="147"/>
    </location>
</feature>
<gene>
    <name evidence="2" type="ORF">THRCLA_02080</name>
</gene>
<feature type="compositionally biased region" description="Basic and acidic residues" evidence="1">
    <location>
        <begin position="1"/>
        <end position="14"/>
    </location>
</feature>
<name>A0A1W0A6D0_9STRA</name>
<organism evidence="2 3">
    <name type="scientific">Thraustotheca clavata</name>
    <dbReference type="NCBI Taxonomy" id="74557"/>
    <lineage>
        <taxon>Eukaryota</taxon>
        <taxon>Sar</taxon>
        <taxon>Stramenopiles</taxon>
        <taxon>Oomycota</taxon>
        <taxon>Saprolegniomycetes</taxon>
        <taxon>Saprolegniales</taxon>
        <taxon>Achlyaceae</taxon>
        <taxon>Thraustotheca</taxon>
    </lineage>
</organism>
<evidence type="ECO:0000313" key="2">
    <source>
        <dbReference type="EMBL" id="OQS05836.1"/>
    </source>
</evidence>
<feature type="compositionally biased region" description="Polar residues" evidence="1">
    <location>
        <begin position="241"/>
        <end position="265"/>
    </location>
</feature>
<keyword evidence="3" id="KW-1185">Reference proteome</keyword>
<feature type="compositionally biased region" description="Low complexity" evidence="1">
    <location>
        <begin position="161"/>
        <end position="173"/>
    </location>
</feature>
<comment type="caution">
    <text evidence="2">The sequence shown here is derived from an EMBL/GenBank/DDBJ whole genome shotgun (WGS) entry which is preliminary data.</text>
</comment>
<reference evidence="2 3" key="1">
    <citation type="journal article" date="2014" name="Genome Biol. Evol.">
        <title>The secreted proteins of Achlya hypogyna and Thraustotheca clavata identify the ancestral oomycete secretome and reveal gene acquisitions by horizontal gene transfer.</title>
        <authorList>
            <person name="Misner I."/>
            <person name="Blouin N."/>
            <person name="Leonard G."/>
            <person name="Richards T.A."/>
            <person name="Lane C.E."/>
        </authorList>
    </citation>
    <scope>NUCLEOTIDE SEQUENCE [LARGE SCALE GENOMIC DNA]</scope>
    <source>
        <strain evidence="2 3">ATCC 34112</strain>
    </source>
</reference>
<dbReference type="OrthoDB" id="78579at2759"/>
<evidence type="ECO:0000313" key="3">
    <source>
        <dbReference type="Proteomes" id="UP000243217"/>
    </source>
</evidence>
<feature type="compositionally biased region" description="Basic and acidic residues" evidence="1">
    <location>
        <begin position="266"/>
        <end position="280"/>
    </location>
</feature>
<proteinExistence type="predicted"/>
<evidence type="ECO:0008006" key="4">
    <source>
        <dbReference type="Google" id="ProtNLM"/>
    </source>
</evidence>
<dbReference type="STRING" id="74557.A0A1W0A6D0"/>
<dbReference type="Proteomes" id="UP000243217">
    <property type="component" value="Unassembled WGS sequence"/>
</dbReference>
<accession>A0A1W0A6D0</accession>
<feature type="compositionally biased region" description="Basic and acidic residues" evidence="1">
    <location>
        <begin position="107"/>
        <end position="116"/>
    </location>
</feature>
<sequence>MITRHALDRRENRSPRRSRGPFRQVRSGWSPSPVRGTKIPTRTEENGQKAYTGWTMSPSREIAMDKGPPVQPWDFSPQREERLDMTFDPYQPSTNNRREQSQSMGRGARENSDFRRNGAKIRHNGQDQRFNGQRSQSHHREREKKRFQKDAGRNKRPANKNGSSSSYYGPSNGAENIPAKRQRSQSQHRSVSRPRPNGRSNTKSNGDIAMRQRSQSRHRSVSRPRSTSRPRSQSYYGPPTTRVNGDNAANHQQNRPRSASRSRSMQRFEKSIEKDTKSVRELSLGNHPSQFMYRPGSRCEMPKIEGSDHGPFPLEQPYNLPSQDMINKRQKHDINHKPQGPQVQPPNIVIQPTRLPEINGPPSPPRILQPKQQQPAPLLNPQEWFFMVTMGKRLAHFRAMATGTPFNREPLPDEVHVTQLPKLSSFHIFMHLDNKLECPHWIYETLPLSDIHAVAYEDFKNYFLHGRPQPVAGMALNIPGYKIIFFPPGAEAEQLGYVGENMIVVIRKNQK</sequence>
<evidence type="ECO:0000256" key="1">
    <source>
        <dbReference type="SAM" id="MobiDB-lite"/>
    </source>
</evidence>
<dbReference type="AlphaFoldDB" id="A0A1W0A6D0"/>
<feature type="region of interest" description="Disordered" evidence="1">
    <location>
        <begin position="333"/>
        <end position="374"/>
    </location>
</feature>
<feature type="region of interest" description="Disordered" evidence="1">
    <location>
        <begin position="1"/>
        <end position="320"/>
    </location>
</feature>
<feature type="compositionally biased region" description="Low complexity" evidence="1">
    <location>
        <begin position="338"/>
        <end position="352"/>
    </location>
</feature>
<dbReference type="EMBL" id="JNBS01000411">
    <property type="protein sequence ID" value="OQS05836.1"/>
    <property type="molecule type" value="Genomic_DNA"/>
</dbReference>
<protein>
    <recommendedName>
        <fullName evidence="4">Spen paralogue and orthologue SPOC C-terminal domain-containing protein</fullName>
    </recommendedName>
</protein>